<dbReference type="EMBL" id="WOFH01000001">
    <property type="protein sequence ID" value="MUN35687.1"/>
    <property type="molecule type" value="Genomic_DNA"/>
</dbReference>
<sequence>MVVQDDRVVGRYPYPGITPREFEEFVAGELLGAASPQVDGLVVSTHEKVAGVDGVYEFDATARYRFAGLEFRVVVEAKLHRNPIKRELVQVLRQKVQSVGAHKGVLVATSAFQAGAVEFARTHGIALVTVTEGRFVFTTRDMGRAARPALVACYHGGAGVRGMVLAADDEDHPECVAEFLLGRPGV</sequence>
<dbReference type="Proteomes" id="UP000432015">
    <property type="component" value="Unassembled WGS sequence"/>
</dbReference>
<dbReference type="GO" id="GO:0003677">
    <property type="term" value="F:DNA binding"/>
    <property type="evidence" value="ECO:0007669"/>
    <property type="project" value="InterPro"/>
</dbReference>
<dbReference type="InterPro" id="IPR007560">
    <property type="entry name" value="Restrct_endonuc_IV_Mrr"/>
</dbReference>
<comment type="caution">
    <text evidence="2">The sequence shown here is derived from an EMBL/GenBank/DDBJ whole genome shotgun (WGS) entry which is preliminary data.</text>
</comment>
<feature type="domain" description="Restriction endonuclease type IV Mrr" evidence="1">
    <location>
        <begin position="17"/>
        <end position="130"/>
    </location>
</feature>
<evidence type="ECO:0000313" key="3">
    <source>
        <dbReference type="Proteomes" id="UP000432015"/>
    </source>
</evidence>
<keyword evidence="3" id="KW-1185">Reference proteome</keyword>
<reference evidence="2 3" key="1">
    <citation type="submission" date="2019-11" db="EMBL/GenBank/DDBJ databases">
        <authorList>
            <person name="Cao P."/>
        </authorList>
    </citation>
    <scope>NUCLEOTIDE SEQUENCE [LARGE SCALE GENOMIC DNA]</scope>
    <source>
        <strain evidence="2 3">NEAU-AAG5</strain>
    </source>
</reference>
<dbReference type="Gene3D" id="3.40.1350.10">
    <property type="match status" value="1"/>
</dbReference>
<dbReference type="AlphaFoldDB" id="A0A7K1KUG8"/>
<dbReference type="Pfam" id="PF04471">
    <property type="entry name" value="Mrr_cat"/>
    <property type="match status" value="1"/>
</dbReference>
<dbReference type="GO" id="GO:0009307">
    <property type="term" value="P:DNA restriction-modification system"/>
    <property type="evidence" value="ECO:0007669"/>
    <property type="project" value="InterPro"/>
</dbReference>
<gene>
    <name evidence="2" type="ORF">GNZ18_03620</name>
</gene>
<organism evidence="2 3">
    <name type="scientific">Actinomadura litoris</name>
    <dbReference type="NCBI Taxonomy" id="2678616"/>
    <lineage>
        <taxon>Bacteria</taxon>
        <taxon>Bacillati</taxon>
        <taxon>Actinomycetota</taxon>
        <taxon>Actinomycetes</taxon>
        <taxon>Streptosporangiales</taxon>
        <taxon>Thermomonosporaceae</taxon>
        <taxon>Actinomadura</taxon>
    </lineage>
</organism>
<dbReference type="SUPFAM" id="SSF52980">
    <property type="entry name" value="Restriction endonuclease-like"/>
    <property type="match status" value="1"/>
</dbReference>
<protein>
    <recommendedName>
        <fullName evidence="1">Restriction endonuclease type IV Mrr domain-containing protein</fullName>
    </recommendedName>
</protein>
<proteinExistence type="predicted"/>
<dbReference type="InterPro" id="IPR011856">
    <property type="entry name" value="tRNA_endonuc-like_dom_sf"/>
</dbReference>
<dbReference type="GO" id="GO:0004519">
    <property type="term" value="F:endonuclease activity"/>
    <property type="evidence" value="ECO:0007669"/>
    <property type="project" value="InterPro"/>
</dbReference>
<name>A0A7K1KUG8_9ACTN</name>
<evidence type="ECO:0000313" key="2">
    <source>
        <dbReference type="EMBL" id="MUN35687.1"/>
    </source>
</evidence>
<dbReference type="InterPro" id="IPR011335">
    <property type="entry name" value="Restrct_endonuc-II-like"/>
</dbReference>
<evidence type="ECO:0000259" key="1">
    <source>
        <dbReference type="Pfam" id="PF04471"/>
    </source>
</evidence>
<accession>A0A7K1KUG8</accession>